<gene>
    <name evidence="3" type="ORF">OM076_11630</name>
</gene>
<accession>A0A9X3S4S6</accession>
<dbReference type="InterPro" id="IPR025325">
    <property type="entry name" value="DUF4231"/>
</dbReference>
<dbReference type="Proteomes" id="UP001149140">
    <property type="component" value="Unassembled WGS sequence"/>
</dbReference>
<dbReference type="Pfam" id="PF14015">
    <property type="entry name" value="DUF4231"/>
    <property type="match status" value="1"/>
</dbReference>
<keyword evidence="1" id="KW-1133">Transmembrane helix</keyword>
<dbReference type="NCBIfam" id="NF033634">
    <property type="entry name" value="SLATT_1"/>
    <property type="match status" value="1"/>
</dbReference>
<evidence type="ECO:0000313" key="4">
    <source>
        <dbReference type="Proteomes" id="UP001149140"/>
    </source>
</evidence>
<dbReference type="Pfam" id="PF18181">
    <property type="entry name" value="SLATT_1"/>
    <property type="match status" value="1"/>
</dbReference>
<feature type="transmembrane region" description="Helical" evidence="1">
    <location>
        <begin position="191"/>
        <end position="208"/>
    </location>
</feature>
<dbReference type="InterPro" id="IPR040884">
    <property type="entry name" value="SLATT_1"/>
</dbReference>
<dbReference type="RefSeq" id="WP_270040044.1">
    <property type="nucleotide sequence ID" value="NZ_JAPDOD010000008.1"/>
</dbReference>
<feature type="domain" description="SMODS and SLOG-associating 2TM effector" evidence="2">
    <location>
        <begin position="161"/>
        <end position="284"/>
    </location>
</feature>
<keyword evidence="1" id="KW-0812">Transmembrane</keyword>
<keyword evidence="4" id="KW-1185">Reference proteome</keyword>
<comment type="caution">
    <text evidence="3">The sequence shown here is derived from an EMBL/GenBank/DDBJ whole genome shotgun (WGS) entry which is preliminary data.</text>
</comment>
<evidence type="ECO:0000256" key="1">
    <source>
        <dbReference type="SAM" id="Phobius"/>
    </source>
</evidence>
<dbReference type="EMBL" id="JAPDOD010000008">
    <property type="protein sequence ID" value="MDA0160918.1"/>
    <property type="molecule type" value="Genomic_DNA"/>
</dbReference>
<sequence length="292" mass="30971">MSVSTGASAVERAWQQQSVWSQVADRLKRDLEGNRRMVLAMTVLGAVLSGGAVVAGLESSLGKGLAALGGAAVALAALARGRAGAATVRDWTRARSVSEALKSEVYVYRAGVGAYAKPDGDRILEERTEMVERDAADLAPRKAGVEPVPRELPPVTDAATYLDERVGGQISGFYRPRAADLQRKLARVRDAQLALSVAGVVAAAVAAFTESDAVAIWVPVLTTVAAAVATHAAAQRYEYLLVEYVRTTDELERLRDRRGSAAAMSDEALIRAAEHVISVQNEGWMAKLTTTA</sequence>
<reference evidence="3" key="1">
    <citation type="submission" date="2022-10" db="EMBL/GenBank/DDBJ databases">
        <title>The WGS of Solirubrobacter ginsenosidimutans DSM 21036.</title>
        <authorList>
            <person name="Jiang Z."/>
        </authorList>
    </citation>
    <scope>NUCLEOTIDE SEQUENCE</scope>
    <source>
        <strain evidence="3">DSM 21036</strain>
    </source>
</reference>
<proteinExistence type="predicted"/>
<feature type="transmembrane region" description="Helical" evidence="1">
    <location>
        <begin position="214"/>
        <end position="234"/>
    </location>
</feature>
<protein>
    <submittedName>
        <fullName evidence="3">DUF4231 domain-containing protein</fullName>
    </submittedName>
</protein>
<feature type="transmembrane region" description="Helical" evidence="1">
    <location>
        <begin position="61"/>
        <end position="79"/>
    </location>
</feature>
<evidence type="ECO:0000313" key="3">
    <source>
        <dbReference type="EMBL" id="MDA0160918.1"/>
    </source>
</evidence>
<evidence type="ECO:0000259" key="2">
    <source>
        <dbReference type="Pfam" id="PF18181"/>
    </source>
</evidence>
<organism evidence="3 4">
    <name type="scientific">Solirubrobacter ginsenosidimutans</name>
    <dbReference type="NCBI Taxonomy" id="490573"/>
    <lineage>
        <taxon>Bacteria</taxon>
        <taxon>Bacillati</taxon>
        <taxon>Actinomycetota</taxon>
        <taxon>Thermoleophilia</taxon>
        <taxon>Solirubrobacterales</taxon>
        <taxon>Solirubrobacteraceae</taxon>
        <taxon>Solirubrobacter</taxon>
    </lineage>
</organism>
<feature type="transmembrane region" description="Helical" evidence="1">
    <location>
        <begin position="37"/>
        <end position="55"/>
    </location>
</feature>
<keyword evidence="1" id="KW-0472">Membrane</keyword>
<dbReference type="AlphaFoldDB" id="A0A9X3S4S6"/>
<name>A0A9X3S4S6_9ACTN</name>